<evidence type="ECO:0000313" key="1">
    <source>
        <dbReference type="EnsemblPlants" id="OB12G15760.1"/>
    </source>
</evidence>
<accession>J3NC68</accession>
<evidence type="ECO:0000313" key="2">
    <source>
        <dbReference type="Proteomes" id="UP000006038"/>
    </source>
</evidence>
<dbReference type="Gramene" id="OB12G15760.1">
    <property type="protein sequence ID" value="OB12G15760.1"/>
    <property type="gene ID" value="OB12G15760"/>
</dbReference>
<dbReference type="HOGENOM" id="CLU_2853314_0_0_1"/>
<protein>
    <submittedName>
        <fullName evidence="1">Uncharacterized protein</fullName>
    </submittedName>
</protein>
<keyword evidence="2" id="KW-1185">Reference proteome</keyword>
<dbReference type="EnsemblPlants" id="OB12G15760.1">
    <property type="protein sequence ID" value="OB12G15760.1"/>
    <property type="gene ID" value="OB12G15760"/>
</dbReference>
<dbReference type="Proteomes" id="UP000006038">
    <property type="component" value="Chromosome 12"/>
</dbReference>
<reference evidence="1" key="2">
    <citation type="submission" date="2013-04" db="UniProtKB">
        <authorList>
            <consortium name="EnsemblPlants"/>
        </authorList>
    </citation>
    <scope>IDENTIFICATION</scope>
</reference>
<dbReference type="AlphaFoldDB" id="J3NC68"/>
<name>J3NC68_ORYBR</name>
<sequence length="65" mass="7455">MEGSHFWKKLLNIRRGVKDDKMDLMWKAPISLKLMKTAGDGFFLSLDVMLVCKAGIPSKNRRFAL</sequence>
<proteinExistence type="predicted"/>
<reference evidence="1" key="1">
    <citation type="journal article" date="2013" name="Nat. Commun.">
        <title>Whole-genome sequencing of Oryza brachyantha reveals mechanisms underlying Oryza genome evolution.</title>
        <authorList>
            <person name="Chen J."/>
            <person name="Huang Q."/>
            <person name="Gao D."/>
            <person name="Wang J."/>
            <person name="Lang Y."/>
            <person name="Liu T."/>
            <person name="Li B."/>
            <person name="Bai Z."/>
            <person name="Luis Goicoechea J."/>
            <person name="Liang C."/>
            <person name="Chen C."/>
            <person name="Zhang W."/>
            <person name="Sun S."/>
            <person name="Liao Y."/>
            <person name="Zhang X."/>
            <person name="Yang L."/>
            <person name="Song C."/>
            <person name="Wang M."/>
            <person name="Shi J."/>
            <person name="Liu G."/>
            <person name="Liu J."/>
            <person name="Zhou H."/>
            <person name="Zhou W."/>
            <person name="Yu Q."/>
            <person name="An N."/>
            <person name="Chen Y."/>
            <person name="Cai Q."/>
            <person name="Wang B."/>
            <person name="Liu B."/>
            <person name="Min J."/>
            <person name="Huang Y."/>
            <person name="Wu H."/>
            <person name="Li Z."/>
            <person name="Zhang Y."/>
            <person name="Yin Y."/>
            <person name="Song W."/>
            <person name="Jiang J."/>
            <person name="Jackson S.A."/>
            <person name="Wing R.A."/>
            <person name="Wang J."/>
            <person name="Chen M."/>
        </authorList>
    </citation>
    <scope>NUCLEOTIDE SEQUENCE [LARGE SCALE GENOMIC DNA]</scope>
    <source>
        <strain evidence="1">cv. IRGC 101232</strain>
    </source>
</reference>
<organism evidence="1">
    <name type="scientific">Oryza brachyantha</name>
    <name type="common">malo sina</name>
    <dbReference type="NCBI Taxonomy" id="4533"/>
    <lineage>
        <taxon>Eukaryota</taxon>
        <taxon>Viridiplantae</taxon>
        <taxon>Streptophyta</taxon>
        <taxon>Embryophyta</taxon>
        <taxon>Tracheophyta</taxon>
        <taxon>Spermatophyta</taxon>
        <taxon>Magnoliopsida</taxon>
        <taxon>Liliopsida</taxon>
        <taxon>Poales</taxon>
        <taxon>Poaceae</taxon>
        <taxon>BOP clade</taxon>
        <taxon>Oryzoideae</taxon>
        <taxon>Oryzeae</taxon>
        <taxon>Oryzinae</taxon>
        <taxon>Oryza</taxon>
    </lineage>
</organism>